<accession>A0A9D4K316</accession>
<name>A0A9D4K316_DREPO</name>
<feature type="region of interest" description="Disordered" evidence="1">
    <location>
        <begin position="44"/>
        <end position="115"/>
    </location>
</feature>
<keyword evidence="2" id="KW-0812">Transmembrane</keyword>
<feature type="transmembrane region" description="Helical" evidence="2">
    <location>
        <begin position="490"/>
        <end position="512"/>
    </location>
</feature>
<keyword evidence="2" id="KW-0472">Membrane</keyword>
<dbReference type="Proteomes" id="UP000828390">
    <property type="component" value="Unassembled WGS sequence"/>
</dbReference>
<comment type="caution">
    <text evidence="4">The sequence shown here is derived from an EMBL/GenBank/DDBJ whole genome shotgun (WGS) entry which is preliminary data.</text>
</comment>
<protein>
    <submittedName>
        <fullName evidence="4">Uncharacterized protein</fullName>
    </submittedName>
</protein>
<evidence type="ECO:0000256" key="2">
    <source>
        <dbReference type="SAM" id="Phobius"/>
    </source>
</evidence>
<evidence type="ECO:0000256" key="3">
    <source>
        <dbReference type="SAM" id="SignalP"/>
    </source>
</evidence>
<evidence type="ECO:0000313" key="5">
    <source>
        <dbReference type="Proteomes" id="UP000828390"/>
    </source>
</evidence>
<feature type="chain" id="PRO_5038985918" evidence="3">
    <location>
        <begin position="22"/>
        <end position="679"/>
    </location>
</feature>
<feature type="signal peptide" evidence="3">
    <location>
        <begin position="1"/>
        <end position="21"/>
    </location>
</feature>
<reference evidence="4" key="2">
    <citation type="submission" date="2020-11" db="EMBL/GenBank/DDBJ databases">
        <authorList>
            <person name="McCartney M.A."/>
            <person name="Auch B."/>
            <person name="Kono T."/>
            <person name="Mallez S."/>
            <person name="Becker A."/>
            <person name="Gohl D.M."/>
            <person name="Silverstein K.A.T."/>
            <person name="Koren S."/>
            <person name="Bechman K.B."/>
            <person name="Herman A."/>
            <person name="Abrahante J.E."/>
            <person name="Garbe J."/>
        </authorList>
    </citation>
    <scope>NUCLEOTIDE SEQUENCE</scope>
    <source>
        <strain evidence="4">Duluth1</strain>
        <tissue evidence="4">Whole animal</tissue>
    </source>
</reference>
<evidence type="ECO:0000313" key="4">
    <source>
        <dbReference type="EMBL" id="KAH3831198.1"/>
    </source>
</evidence>
<dbReference type="EMBL" id="JAIWYP010000004">
    <property type="protein sequence ID" value="KAH3831198.1"/>
    <property type="molecule type" value="Genomic_DNA"/>
</dbReference>
<keyword evidence="3" id="KW-0732">Signal</keyword>
<feature type="region of interest" description="Disordered" evidence="1">
    <location>
        <begin position="291"/>
        <end position="318"/>
    </location>
</feature>
<sequence length="679" mass="73400">MLYFQIIVLLLCAYAVKYSEGQDAVQNEAPISISSTIEVLTTTPPLPENGITSDTPSVFEASSSSPSLSLTTVPEDPVLPNSTSTIEVNSKDVSTASLADSTQSGDASNNLASDQSSLTPIQLLPESSSIAPFTSSISETSIIDSTIQTTSDLNPIHTSIETLSVSTPDSLITNVDVSTSFTTILSIAVSAESTSSVLADITFPIETSTSYSPASSTIEQVTTEHSLTSTSETSPIINSSQSFETLTSISHLISLLSSTIDSTKTVVSTDMTQPGTTISSSKVGTVTTIAGPDFETNSETTKTNASEDSTSTTGIYPTSNTNIETTHSITQSTIMSTFSTLLENAAVNTPIATCTEDATNTSHQTNNASATFDYKILLKFEGECGSLKTNEEFRTKIFNTISSMFHTLYNISKEEIYYFRISCSPNELVMIIRDADQQAVDAIVQTLVNYSASYFDANLFSLSDAHILGLQSETDANIGFLETELEFTDILIISISSFLFFVLLLMCIVMVCRECLRRKKGQSFTLTEVSHVNTKLADFTLTKIPRPKVIYEKDGVTEASAPHTSKFLDELKHVSCQSGWSSEDGVNRENRQSINAENILVRMSDWRDGVVFGVTSRHMYPAMYPENTASPVSDDVNRNLIALSNSNPSNGGVANRGFLSDNFTANNDIEKDDELEMTL</sequence>
<feature type="compositionally biased region" description="Low complexity" evidence="1">
    <location>
        <begin position="57"/>
        <end position="75"/>
    </location>
</feature>
<reference evidence="4" key="1">
    <citation type="journal article" date="2019" name="bioRxiv">
        <title>The Genome of the Zebra Mussel, Dreissena polymorpha: A Resource for Invasive Species Research.</title>
        <authorList>
            <person name="McCartney M.A."/>
            <person name="Auch B."/>
            <person name="Kono T."/>
            <person name="Mallez S."/>
            <person name="Zhang Y."/>
            <person name="Obille A."/>
            <person name="Becker A."/>
            <person name="Abrahante J.E."/>
            <person name="Garbe J."/>
            <person name="Badalamenti J.P."/>
            <person name="Herman A."/>
            <person name="Mangelson H."/>
            <person name="Liachko I."/>
            <person name="Sullivan S."/>
            <person name="Sone E.D."/>
            <person name="Koren S."/>
            <person name="Silverstein K.A.T."/>
            <person name="Beckman K.B."/>
            <person name="Gohl D.M."/>
        </authorList>
    </citation>
    <scope>NUCLEOTIDE SEQUENCE</scope>
    <source>
        <strain evidence="4">Duluth1</strain>
        <tissue evidence="4">Whole animal</tissue>
    </source>
</reference>
<gene>
    <name evidence="4" type="ORF">DPMN_104460</name>
</gene>
<organism evidence="4 5">
    <name type="scientific">Dreissena polymorpha</name>
    <name type="common">Zebra mussel</name>
    <name type="synonym">Mytilus polymorpha</name>
    <dbReference type="NCBI Taxonomy" id="45954"/>
    <lineage>
        <taxon>Eukaryota</taxon>
        <taxon>Metazoa</taxon>
        <taxon>Spiralia</taxon>
        <taxon>Lophotrochozoa</taxon>
        <taxon>Mollusca</taxon>
        <taxon>Bivalvia</taxon>
        <taxon>Autobranchia</taxon>
        <taxon>Heteroconchia</taxon>
        <taxon>Euheterodonta</taxon>
        <taxon>Imparidentia</taxon>
        <taxon>Neoheterodontei</taxon>
        <taxon>Myida</taxon>
        <taxon>Dreissenoidea</taxon>
        <taxon>Dreissenidae</taxon>
        <taxon>Dreissena</taxon>
    </lineage>
</organism>
<feature type="compositionally biased region" description="Polar residues" evidence="1">
    <location>
        <begin position="295"/>
        <end position="318"/>
    </location>
</feature>
<keyword evidence="2" id="KW-1133">Transmembrane helix</keyword>
<evidence type="ECO:0000256" key="1">
    <source>
        <dbReference type="SAM" id="MobiDB-lite"/>
    </source>
</evidence>
<keyword evidence="5" id="KW-1185">Reference proteome</keyword>
<feature type="compositionally biased region" description="Polar residues" evidence="1">
    <location>
        <begin position="80"/>
        <end position="115"/>
    </location>
</feature>
<proteinExistence type="predicted"/>
<dbReference type="OrthoDB" id="6094394at2759"/>
<dbReference type="AlphaFoldDB" id="A0A9D4K316"/>